<evidence type="ECO:0000313" key="8">
    <source>
        <dbReference type="EMBL" id="KAK6311890.1"/>
    </source>
</evidence>
<feature type="compositionally biased region" description="Basic and acidic residues" evidence="5">
    <location>
        <begin position="906"/>
        <end position="917"/>
    </location>
</feature>
<dbReference type="SUPFAM" id="SSF52540">
    <property type="entry name" value="P-loop containing nucleoside triphosphate hydrolases"/>
    <property type="match status" value="1"/>
</dbReference>
<dbReference type="PROSITE" id="PS50088">
    <property type="entry name" value="ANK_REPEAT"/>
    <property type="match status" value="2"/>
</dbReference>
<feature type="domain" description="AIG1-type G" evidence="7">
    <location>
        <begin position="1135"/>
        <end position="1341"/>
    </location>
</feature>
<dbReference type="EMBL" id="JAGTTL010000015">
    <property type="protein sequence ID" value="KAK6311890.1"/>
    <property type="molecule type" value="Genomic_DNA"/>
</dbReference>
<dbReference type="PANTHER" id="PTHR46584">
    <property type="entry name" value="HMG DOMAIN-CONTAINING PROTEIN 4"/>
    <property type="match status" value="1"/>
</dbReference>
<proteinExistence type="inferred from homology"/>
<feature type="compositionally biased region" description="Polar residues" evidence="5">
    <location>
        <begin position="626"/>
        <end position="636"/>
    </location>
</feature>
<feature type="repeat" description="ANK" evidence="3">
    <location>
        <begin position="332"/>
        <end position="364"/>
    </location>
</feature>
<feature type="region of interest" description="Disordered" evidence="5">
    <location>
        <begin position="1"/>
        <end position="21"/>
    </location>
</feature>
<name>A0AAN8LTC5_9TELE</name>
<feature type="repeat" description="ANK" evidence="3">
    <location>
        <begin position="365"/>
        <end position="397"/>
    </location>
</feature>
<dbReference type="SMART" id="SM00248">
    <property type="entry name" value="ANK"/>
    <property type="match status" value="3"/>
</dbReference>
<dbReference type="GO" id="GO:0005525">
    <property type="term" value="F:GTP binding"/>
    <property type="evidence" value="ECO:0007669"/>
    <property type="project" value="InterPro"/>
</dbReference>
<feature type="compositionally biased region" description="Low complexity" evidence="5">
    <location>
        <begin position="604"/>
        <end position="619"/>
    </location>
</feature>
<feature type="compositionally biased region" description="Basic and acidic residues" evidence="5">
    <location>
        <begin position="1385"/>
        <end position="1396"/>
    </location>
</feature>
<dbReference type="InterPro" id="IPR009071">
    <property type="entry name" value="HMG_box_dom"/>
</dbReference>
<evidence type="ECO:0000259" key="6">
    <source>
        <dbReference type="PROSITE" id="PS50118"/>
    </source>
</evidence>
<dbReference type="Pfam" id="PF12796">
    <property type="entry name" value="Ank_2"/>
    <property type="match status" value="1"/>
</dbReference>
<dbReference type="InterPro" id="IPR002110">
    <property type="entry name" value="Ankyrin_rpt"/>
</dbReference>
<keyword evidence="4" id="KW-0238">DNA-binding</keyword>
<evidence type="ECO:0000259" key="7">
    <source>
        <dbReference type="PROSITE" id="PS51720"/>
    </source>
</evidence>
<dbReference type="Gene3D" id="3.40.50.300">
    <property type="entry name" value="P-loop containing nucleotide triphosphate hydrolases"/>
    <property type="match status" value="1"/>
</dbReference>
<dbReference type="Pfam" id="PF00505">
    <property type="entry name" value="HMG_box"/>
    <property type="match status" value="1"/>
</dbReference>
<feature type="compositionally biased region" description="Basic residues" evidence="5">
    <location>
        <begin position="816"/>
        <end position="832"/>
    </location>
</feature>
<gene>
    <name evidence="8" type="ORF">J4Q44_G00175540</name>
</gene>
<dbReference type="InterPro" id="IPR027417">
    <property type="entry name" value="P-loop_NTPase"/>
</dbReference>
<dbReference type="SUPFAM" id="SSF47095">
    <property type="entry name" value="HMG-box"/>
    <property type="match status" value="1"/>
</dbReference>
<dbReference type="FunFam" id="3.40.50.300:FF:002274">
    <property type="entry name" value="Si:dkeyp-69e1.8"/>
    <property type="match status" value="1"/>
</dbReference>
<organism evidence="8 9">
    <name type="scientific">Coregonus suidteri</name>
    <dbReference type="NCBI Taxonomy" id="861788"/>
    <lineage>
        <taxon>Eukaryota</taxon>
        <taxon>Metazoa</taxon>
        <taxon>Chordata</taxon>
        <taxon>Craniata</taxon>
        <taxon>Vertebrata</taxon>
        <taxon>Euteleostomi</taxon>
        <taxon>Actinopterygii</taxon>
        <taxon>Neopterygii</taxon>
        <taxon>Teleostei</taxon>
        <taxon>Protacanthopterygii</taxon>
        <taxon>Salmoniformes</taxon>
        <taxon>Salmonidae</taxon>
        <taxon>Coregoninae</taxon>
        <taxon>Coregonus</taxon>
    </lineage>
</organism>
<dbReference type="Pfam" id="PF13775">
    <property type="entry name" value="DUF4171"/>
    <property type="match status" value="1"/>
</dbReference>
<dbReference type="PROSITE" id="PS50118">
    <property type="entry name" value="HMG_BOX_2"/>
    <property type="match status" value="1"/>
</dbReference>
<feature type="region of interest" description="Disordered" evidence="5">
    <location>
        <begin position="1354"/>
        <end position="1402"/>
    </location>
</feature>
<keyword evidence="4" id="KW-0539">Nucleus</keyword>
<evidence type="ECO:0000256" key="3">
    <source>
        <dbReference type="PROSITE-ProRule" id="PRU00023"/>
    </source>
</evidence>
<feature type="compositionally biased region" description="Basic and acidic residues" evidence="5">
    <location>
        <begin position="833"/>
        <end position="843"/>
    </location>
</feature>
<feature type="DNA-binding region" description="HMG box" evidence="4">
    <location>
        <begin position="919"/>
        <end position="987"/>
    </location>
</feature>
<dbReference type="SMART" id="SM00398">
    <property type="entry name" value="HMG"/>
    <property type="match status" value="1"/>
</dbReference>
<sequence length="1482" mass="164005">MEGVRPRYLSPDGKNSSKVTATNLPVYHNDNFSLRQPYDRVIRCLGFRFNFSIFDGSARPPSSEGARGRLPGVTAWYEGRGTPGLFVLGTAAHSRDYRSSAGGFVHGFRYTVRAVHRVLELRYHSNSWPATKLSISQLQSWLLRRVNEASGPYQMFGVLGDIILLRGSHCEYLEEFPLQALPQFSFLSGHQLSKHGLLVLVLQYGMNRTDSLGPGRAESEWTRAWRSNFLHPVLYYYDTLPTETDMRHRPVGWPLPRPKAVHHMIEDFLTEWDGPISHSQPLRHFLEHCLHTDLRAFYAVVKRFREAANGNDIDTVRRLLQEDIDPCAADDKGRTALHFSSCNGNESIVQLLLSYGADPNQRDGLGNTPLHLAACTNHVPVITTLLRGGARVDALDRAGRTPLHLAHSKLNILQEGDSRSIETLRGEVTQIIQMLREYMNVMGQSEARERLDHISSQLQHTRTKEQVDEVTDLLASFTSLSLQKQNLGDRETSKRVEKKREIMAFEEIKKKGVVEVGMEGEVGLVAGRSQREKRRSYKDLLREEEEIAAQVRKSSKKRPKDSELFLLGGDSHKKKKKHSEDYYYRDQQGSGAPPHKKKRKSSDHSPSLSSSSSSHPTDTAMGLLQAITSPMATGSDPSPHLHKKPSYPSFSSSHSSKDRKRDGSTGGSKGCHSSHSRPMSSSSSSKKHSSSSSKSSSLFHGGTSSPKGDLLNLREPDGLRMKLMLSPKEKAEGEGFPFPPHSSSSSKGGIKKEKDRDRKQLSKVPKKMQQSRDPLPVVGKEVEVEGHYGGGMGGDSSSSGGELEAGELVIDDSYKHLSKKKKKSKKSKKKKEKEKDREKDKGGREKKHSKGSGGDPSRSHTHTHGSANHTAAGGMYATGAPIPTPILTHHHQSNEVAMMEKKKKKEEREKEKQEKEKPKKKNTTAYQVFCKEYRVNINAEQPGLVFGELSKKLAEVWKQLPEKDKLVWKQKAQYLQHKQNKAEATTVKRKSSTDGVKSKGSMKGMGLGAGLVSPSRASVGVSLSPARVPDVDPIDAAAHLQLLGESLSLIGHRLQETEGMVAVSGSLSVLLDSILCALGPLTCLTAQIPQLNGCPRNVLRRHYRPGFRSRAVSQSAVIGSPIGRRTIGPASSGLGEELRLVLLGRTRAGQSAAGNTILGRQAFLTQTASEPAVTQECEKHRGTIAGRWVSVVVAQDWFCSERPPEEVRHHVSSCVALSAPGPHAFLLCVPVDRPADMELRALESLEKVFGSTAVSGHTLVLFTHTDQMVLGQQLDEYIATRRKDLLELVVMCGDRYHSLERRSRGERDERKSVEELLEKVEQTVKESGVEFYSCPLYQEAEARVREKQAEIVRQRREGGGGGEELDEEVPSSASPPEQELDDEEMARVREEAERSVHNLNIDTDGITSLSPASPSPSFLSSLWQGLTGWLRRLPKMLRMESLLGAFVGLFVGGPVGRMLGATVGSVATEVGRRKTLKTEKNK</sequence>
<dbReference type="SUPFAM" id="SSF48403">
    <property type="entry name" value="Ankyrin repeat"/>
    <property type="match status" value="1"/>
</dbReference>
<dbReference type="InterPro" id="IPR036910">
    <property type="entry name" value="HMG_box_dom_sf"/>
</dbReference>
<dbReference type="Gene3D" id="1.25.40.20">
    <property type="entry name" value="Ankyrin repeat-containing domain"/>
    <property type="match status" value="2"/>
</dbReference>
<feature type="region of interest" description="Disordered" evidence="5">
    <location>
        <begin position="550"/>
        <end position="921"/>
    </location>
</feature>
<dbReference type="Proteomes" id="UP001356427">
    <property type="component" value="Unassembled WGS sequence"/>
</dbReference>
<evidence type="ECO:0000256" key="2">
    <source>
        <dbReference type="ARBA" id="ARBA00022741"/>
    </source>
</evidence>
<accession>A0AAN8LTC5</accession>
<dbReference type="CDD" id="cd21982">
    <property type="entry name" value="HMG-box_HMGXB4"/>
    <property type="match status" value="1"/>
</dbReference>
<evidence type="ECO:0000256" key="1">
    <source>
        <dbReference type="ARBA" id="ARBA00008535"/>
    </source>
</evidence>
<keyword evidence="2" id="KW-0547">Nucleotide-binding</keyword>
<dbReference type="InterPro" id="IPR025228">
    <property type="entry name" value="DUF4171"/>
</dbReference>
<dbReference type="InterPro" id="IPR036770">
    <property type="entry name" value="Ankyrin_rpt-contain_sf"/>
</dbReference>
<dbReference type="GO" id="GO:0003677">
    <property type="term" value="F:DNA binding"/>
    <property type="evidence" value="ECO:0007669"/>
    <property type="project" value="UniProtKB-UniRule"/>
</dbReference>
<feature type="compositionally biased region" description="Low complexity" evidence="5">
    <location>
        <begin position="676"/>
        <end position="697"/>
    </location>
</feature>
<protein>
    <submittedName>
        <fullName evidence="8">Uncharacterized protein</fullName>
    </submittedName>
</protein>
<dbReference type="CDD" id="cd01852">
    <property type="entry name" value="AIG1"/>
    <property type="match status" value="1"/>
</dbReference>
<dbReference type="Gene3D" id="1.10.30.10">
    <property type="entry name" value="High mobility group box domain"/>
    <property type="match status" value="1"/>
</dbReference>
<comment type="caution">
    <text evidence="8">The sequence shown here is derived from an EMBL/GenBank/DDBJ whole genome shotgun (WGS) entry which is preliminary data.</text>
</comment>
<dbReference type="InterPro" id="IPR006703">
    <property type="entry name" value="G_AIG1"/>
</dbReference>
<dbReference type="InterPro" id="IPR042477">
    <property type="entry name" value="HMGXB4"/>
</dbReference>
<dbReference type="Pfam" id="PF04548">
    <property type="entry name" value="AIG1"/>
    <property type="match status" value="1"/>
</dbReference>
<dbReference type="PROSITE" id="PS50297">
    <property type="entry name" value="ANK_REP_REGION"/>
    <property type="match status" value="2"/>
</dbReference>
<dbReference type="Pfam" id="PF00023">
    <property type="entry name" value="Ank"/>
    <property type="match status" value="1"/>
</dbReference>
<dbReference type="InterPro" id="IPR048016">
    <property type="entry name" value="HMGXB4_HMG-box"/>
</dbReference>
<keyword evidence="9" id="KW-1185">Reference proteome</keyword>
<reference evidence="8 9" key="1">
    <citation type="submission" date="2021-04" db="EMBL/GenBank/DDBJ databases">
        <authorList>
            <person name="De Guttry C."/>
            <person name="Zahm M."/>
            <person name="Klopp C."/>
            <person name="Cabau C."/>
            <person name="Louis A."/>
            <person name="Berthelot C."/>
            <person name="Parey E."/>
            <person name="Roest Crollius H."/>
            <person name="Montfort J."/>
            <person name="Robinson-Rechavi M."/>
            <person name="Bucao C."/>
            <person name="Bouchez O."/>
            <person name="Gislard M."/>
            <person name="Lluch J."/>
            <person name="Milhes M."/>
            <person name="Lampietro C."/>
            <person name="Lopez Roques C."/>
            <person name="Donnadieu C."/>
            <person name="Braasch I."/>
            <person name="Desvignes T."/>
            <person name="Postlethwait J."/>
            <person name="Bobe J."/>
            <person name="Wedekind C."/>
            <person name="Guiguen Y."/>
        </authorList>
    </citation>
    <scope>NUCLEOTIDE SEQUENCE [LARGE SCALE GENOMIC DNA]</scope>
    <source>
        <strain evidence="8">Cs_M1</strain>
        <tissue evidence="8">Blood</tissue>
    </source>
</reference>
<evidence type="ECO:0000256" key="4">
    <source>
        <dbReference type="PROSITE-ProRule" id="PRU00267"/>
    </source>
</evidence>
<dbReference type="PROSITE" id="PS51720">
    <property type="entry name" value="G_AIG1"/>
    <property type="match status" value="1"/>
</dbReference>
<keyword evidence="3" id="KW-0040">ANK repeat</keyword>
<feature type="domain" description="HMG box" evidence="6">
    <location>
        <begin position="919"/>
        <end position="987"/>
    </location>
</feature>
<feature type="compositionally biased region" description="Basic and acidic residues" evidence="5">
    <location>
        <begin position="750"/>
        <end position="760"/>
    </location>
</feature>
<feature type="region of interest" description="Disordered" evidence="5">
    <location>
        <begin position="980"/>
        <end position="1000"/>
    </location>
</feature>
<comment type="similarity">
    <text evidence="1">Belongs to the TRAFAC class TrmE-Era-EngA-EngB-Septin-like GTPase superfamily. AIG1/Toc34/Toc159-like paraseptin GTPase family. IAN subfamily.</text>
</comment>
<evidence type="ECO:0000313" key="9">
    <source>
        <dbReference type="Proteomes" id="UP001356427"/>
    </source>
</evidence>
<dbReference type="GO" id="GO:0005634">
    <property type="term" value="C:nucleus"/>
    <property type="evidence" value="ECO:0007669"/>
    <property type="project" value="UniProtKB-UniRule"/>
</dbReference>
<evidence type="ECO:0000256" key="5">
    <source>
        <dbReference type="SAM" id="MobiDB-lite"/>
    </source>
</evidence>
<dbReference type="PANTHER" id="PTHR46584:SF1">
    <property type="entry name" value="HMG DOMAIN-CONTAINING PROTEIN 4"/>
    <property type="match status" value="1"/>
</dbReference>